<keyword evidence="5 13" id="KW-0479">Metal-binding</keyword>
<keyword evidence="9 13" id="KW-0694">RNA-binding</keyword>
<dbReference type="GO" id="GO:0000049">
    <property type="term" value="F:tRNA binding"/>
    <property type="evidence" value="ECO:0007669"/>
    <property type="project" value="UniProtKB-KW"/>
</dbReference>
<dbReference type="Pfam" id="PF00587">
    <property type="entry name" value="tRNA-synt_2b"/>
    <property type="match status" value="1"/>
</dbReference>
<comment type="similarity">
    <text evidence="1 13">Belongs to the class-II aminoacyl-tRNA synthetase family.</text>
</comment>
<dbReference type="InterPro" id="IPR012676">
    <property type="entry name" value="TGS-like"/>
</dbReference>
<comment type="caution">
    <text evidence="13">Lacks conserved residue(s) required for the propagation of feature annotation.</text>
</comment>
<protein>
    <recommendedName>
        <fullName evidence="13">Threonine--tRNA ligase</fullName>
        <ecNumber evidence="13">6.1.1.3</ecNumber>
    </recommendedName>
    <alternativeName>
        <fullName evidence="13">Threonyl-tRNA synthetase</fullName>
        <shortName evidence="13">ThrRS</shortName>
    </alternativeName>
</protein>
<dbReference type="InterPro" id="IPR004095">
    <property type="entry name" value="TGS"/>
</dbReference>
<dbReference type="NCBIfam" id="TIGR00418">
    <property type="entry name" value="thrS"/>
    <property type="match status" value="1"/>
</dbReference>
<dbReference type="InterPro" id="IPR012947">
    <property type="entry name" value="tRNA_SAD"/>
</dbReference>
<keyword evidence="4 13" id="KW-0436">Ligase</keyword>
<dbReference type="InterPro" id="IPR002320">
    <property type="entry name" value="Thr-tRNA-ligase_IIa"/>
</dbReference>
<gene>
    <name evidence="13 16" type="primary">thrS</name>
    <name evidence="16" type="ORF">UT176_00920</name>
</gene>
<proteinExistence type="inferred from homology"/>
<keyword evidence="10 13" id="KW-0648">Protein biosynthesis</keyword>
<feature type="binding site" evidence="13">
    <location>
        <position position="400"/>
    </location>
    <ligand>
        <name>Zn(2+)</name>
        <dbReference type="ChEBI" id="CHEBI:29105"/>
        <note>catalytic</note>
    </ligand>
</feature>
<accession>A0A2U3QZ80</accession>
<evidence type="ECO:0000256" key="9">
    <source>
        <dbReference type="ARBA" id="ARBA00022884"/>
    </source>
</evidence>
<organism evidence="16 17">
    <name type="scientific">Orientia tsutsugamushi</name>
    <name type="common">Rickettsia tsutsugamushi</name>
    <dbReference type="NCBI Taxonomy" id="784"/>
    <lineage>
        <taxon>Bacteria</taxon>
        <taxon>Pseudomonadati</taxon>
        <taxon>Pseudomonadota</taxon>
        <taxon>Alphaproteobacteria</taxon>
        <taxon>Rickettsiales</taxon>
        <taxon>Rickettsiaceae</taxon>
        <taxon>Rickettsieae</taxon>
        <taxon>Orientia</taxon>
    </lineage>
</organism>
<dbReference type="EC" id="6.1.1.3" evidence="13"/>
<dbReference type="FunFam" id="3.30.980.10:FF:000005">
    <property type="entry name" value="Threonyl-tRNA synthetase, mitochondrial"/>
    <property type="match status" value="1"/>
</dbReference>
<dbReference type="PROSITE" id="PS50862">
    <property type="entry name" value="AA_TRNA_LIGASE_II"/>
    <property type="match status" value="1"/>
</dbReference>
<dbReference type="InterPro" id="IPR036621">
    <property type="entry name" value="Anticodon-bd_dom_sf"/>
</dbReference>
<dbReference type="SUPFAM" id="SSF81271">
    <property type="entry name" value="TGS-like"/>
    <property type="match status" value="1"/>
</dbReference>
<dbReference type="GO" id="GO:0046872">
    <property type="term" value="F:metal ion binding"/>
    <property type="evidence" value="ECO:0007669"/>
    <property type="project" value="UniProtKB-KW"/>
</dbReference>
<dbReference type="GO" id="GO:0004829">
    <property type="term" value="F:threonine-tRNA ligase activity"/>
    <property type="evidence" value="ECO:0007669"/>
    <property type="project" value="UniProtKB-UniRule"/>
</dbReference>
<comment type="subunit">
    <text evidence="13">Homodimer.</text>
</comment>
<dbReference type="InterPro" id="IPR004154">
    <property type="entry name" value="Anticodon-bd"/>
</dbReference>
<comment type="subcellular location">
    <subcellularLocation>
        <location evidence="13">Cytoplasm</location>
    </subcellularLocation>
</comment>
<dbReference type="InterPro" id="IPR006195">
    <property type="entry name" value="aa-tRNA-synth_II"/>
</dbReference>
<dbReference type="SUPFAM" id="SSF55681">
    <property type="entry name" value="Class II aaRS and biotin synthetases"/>
    <property type="match status" value="1"/>
</dbReference>
<evidence type="ECO:0000259" key="15">
    <source>
        <dbReference type="PROSITE" id="PS51880"/>
    </source>
</evidence>
<dbReference type="RefSeq" id="WP_109489996.1">
    <property type="nucleotide sequence ID" value="NZ_LS398547.1"/>
</dbReference>
<feature type="binding site" evidence="13">
    <location>
        <position position="526"/>
    </location>
    <ligand>
        <name>Zn(2+)</name>
        <dbReference type="ChEBI" id="CHEBI:29105"/>
        <note>catalytic</note>
    </ligand>
</feature>
<feature type="domain" description="Aminoacyl-transfer RNA synthetases class-II family profile" evidence="14">
    <location>
        <begin position="243"/>
        <end position="549"/>
    </location>
</feature>
<dbReference type="InterPro" id="IPR045864">
    <property type="entry name" value="aa-tRNA-synth_II/BPL/LPL"/>
</dbReference>
<evidence type="ECO:0000256" key="8">
    <source>
        <dbReference type="ARBA" id="ARBA00022840"/>
    </source>
</evidence>
<dbReference type="InterPro" id="IPR033728">
    <property type="entry name" value="ThrRS_core"/>
</dbReference>
<evidence type="ECO:0000256" key="2">
    <source>
        <dbReference type="ARBA" id="ARBA00022490"/>
    </source>
</evidence>
<dbReference type="InterPro" id="IPR047246">
    <property type="entry name" value="ThrRS_anticodon"/>
</dbReference>
<keyword evidence="8 13" id="KW-0067">ATP-binding</keyword>
<keyword evidence="2 13" id="KW-0963">Cytoplasm</keyword>
<feature type="domain" description="TGS" evidence="15">
    <location>
        <begin position="1"/>
        <end position="61"/>
    </location>
</feature>
<evidence type="ECO:0000256" key="4">
    <source>
        <dbReference type="ARBA" id="ARBA00022598"/>
    </source>
</evidence>
<dbReference type="CDD" id="cd01667">
    <property type="entry name" value="TGS_ThrRS"/>
    <property type="match status" value="1"/>
</dbReference>
<dbReference type="CDD" id="cd00860">
    <property type="entry name" value="ThrRS_anticodon"/>
    <property type="match status" value="1"/>
</dbReference>
<dbReference type="FunFam" id="3.30.930.10:FF:000002">
    <property type="entry name" value="Threonine--tRNA ligase"/>
    <property type="match status" value="1"/>
</dbReference>
<keyword evidence="3 13" id="KW-0820">tRNA-binding</keyword>
<dbReference type="AlphaFoldDB" id="A0A2U3QZ80"/>
<dbReference type="HAMAP" id="MF_00184">
    <property type="entry name" value="Thr_tRNA_synth"/>
    <property type="match status" value="1"/>
</dbReference>
<dbReference type="Proteomes" id="UP000244960">
    <property type="component" value="Chromosome I"/>
</dbReference>
<name>A0A2U3QZ80_ORITS</name>
<evidence type="ECO:0000256" key="6">
    <source>
        <dbReference type="ARBA" id="ARBA00022741"/>
    </source>
</evidence>
<dbReference type="SUPFAM" id="SSF52954">
    <property type="entry name" value="Class II aaRS ABD-related"/>
    <property type="match status" value="1"/>
</dbReference>
<dbReference type="FunFam" id="3.40.50.800:FF:000001">
    <property type="entry name" value="Threonine--tRNA ligase"/>
    <property type="match status" value="1"/>
</dbReference>
<dbReference type="GO" id="GO:0005524">
    <property type="term" value="F:ATP binding"/>
    <property type="evidence" value="ECO:0007669"/>
    <property type="project" value="UniProtKB-UniRule"/>
</dbReference>
<evidence type="ECO:0000313" key="16">
    <source>
        <dbReference type="EMBL" id="SPR06284.1"/>
    </source>
</evidence>
<evidence type="ECO:0000256" key="11">
    <source>
        <dbReference type="ARBA" id="ARBA00023146"/>
    </source>
</evidence>
<dbReference type="GO" id="GO:0006435">
    <property type="term" value="P:threonyl-tRNA aminoacylation"/>
    <property type="evidence" value="ECO:0007669"/>
    <property type="project" value="UniProtKB-UniRule"/>
</dbReference>
<evidence type="ECO:0000256" key="1">
    <source>
        <dbReference type="ARBA" id="ARBA00008226"/>
    </source>
</evidence>
<dbReference type="FunFam" id="3.30.54.20:FF:000002">
    <property type="entry name" value="Threonine--tRNA ligase"/>
    <property type="match status" value="1"/>
</dbReference>
<dbReference type="PROSITE" id="PS51880">
    <property type="entry name" value="TGS"/>
    <property type="match status" value="1"/>
</dbReference>
<dbReference type="InterPro" id="IPR018163">
    <property type="entry name" value="Thr/Ala-tRNA-synth_IIc_edit"/>
</dbReference>
<evidence type="ECO:0000313" key="17">
    <source>
        <dbReference type="Proteomes" id="UP000244960"/>
    </source>
</evidence>
<comment type="catalytic activity">
    <reaction evidence="12 13">
        <text>tRNA(Thr) + L-threonine + ATP = L-threonyl-tRNA(Thr) + AMP + diphosphate + H(+)</text>
        <dbReference type="Rhea" id="RHEA:24624"/>
        <dbReference type="Rhea" id="RHEA-COMP:9670"/>
        <dbReference type="Rhea" id="RHEA-COMP:9704"/>
        <dbReference type="ChEBI" id="CHEBI:15378"/>
        <dbReference type="ChEBI" id="CHEBI:30616"/>
        <dbReference type="ChEBI" id="CHEBI:33019"/>
        <dbReference type="ChEBI" id="CHEBI:57926"/>
        <dbReference type="ChEBI" id="CHEBI:78442"/>
        <dbReference type="ChEBI" id="CHEBI:78534"/>
        <dbReference type="ChEBI" id="CHEBI:456215"/>
        <dbReference type="EC" id="6.1.1.3"/>
    </reaction>
</comment>
<dbReference type="SMART" id="SM00863">
    <property type="entry name" value="tRNA_SAD"/>
    <property type="match status" value="1"/>
</dbReference>
<dbReference type="EMBL" id="LS398547">
    <property type="protein sequence ID" value="SPR06284.1"/>
    <property type="molecule type" value="Genomic_DNA"/>
</dbReference>
<keyword evidence="6 13" id="KW-0547">Nucleotide-binding</keyword>
<dbReference type="GO" id="GO:0005737">
    <property type="term" value="C:cytoplasm"/>
    <property type="evidence" value="ECO:0007669"/>
    <property type="project" value="UniProtKB-SubCell"/>
</dbReference>
<evidence type="ECO:0000256" key="3">
    <source>
        <dbReference type="ARBA" id="ARBA00022555"/>
    </source>
</evidence>
<evidence type="ECO:0000256" key="5">
    <source>
        <dbReference type="ARBA" id="ARBA00022723"/>
    </source>
</evidence>
<evidence type="ECO:0000256" key="10">
    <source>
        <dbReference type="ARBA" id="ARBA00022917"/>
    </source>
</evidence>
<dbReference type="CDD" id="cd00771">
    <property type="entry name" value="ThrRS_core"/>
    <property type="match status" value="1"/>
</dbReference>
<dbReference type="Gene3D" id="3.30.980.10">
    <property type="entry name" value="Threonyl-trna Synthetase, Chain A, domain 2"/>
    <property type="match status" value="1"/>
</dbReference>
<dbReference type="Pfam" id="PF03129">
    <property type="entry name" value="HGTP_anticodon"/>
    <property type="match status" value="1"/>
</dbReference>
<dbReference type="Pfam" id="PF07973">
    <property type="entry name" value="tRNA_SAD"/>
    <property type="match status" value="1"/>
</dbReference>
<dbReference type="Gene3D" id="3.40.50.800">
    <property type="entry name" value="Anticodon-binding domain"/>
    <property type="match status" value="1"/>
</dbReference>
<dbReference type="Gene3D" id="3.30.930.10">
    <property type="entry name" value="Bira Bifunctional Protein, Domain 2"/>
    <property type="match status" value="1"/>
</dbReference>
<dbReference type="Gene3D" id="3.10.20.30">
    <property type="match status" value="1"/>
</dbReference>
<reference evidence="17" key="1">
    <citation type="submission" date="2018-03" db="EMBL/GenBank/DDBJ databases">
        <authorList>
            <person name="Batty M. E."/>
            <person name="Batty M E."/>
        </authorList>
    </citation>
    <scope>NUCLEOTIDE SEQUENCE [LARGE SCALE GENOMIC DNA]</scope>
</reference>
<dbReference type="PANTHER" id="PTHR11451">
    <property type="entry name" value="THREONINE-TRNA LIGASE"/>
    <property type="match status" value="1"/>
</dbReference>
<keyword evidence="7 13" id="KW-0862">Zinc</keyword>
<dbReference type="Gene3D" id="3.30.54.20">
    <property type="match status" value="1"/>
</dbReference>
<dbReference type="PRINTS" id="PR01047">
    <property type="entry name" value="TRNASYNTHTHR"/>
</dbReference>
<keyword evidence="11 13" id="KW-0030">Aminoacyl-tRNA synthetase</keyword>
<evidence type="ECO:0000256" key="7">
    <source>
        <dbReference type="ARBA" id="ARBA00022833"/>
    </source>
</evidence>
<comment type="cofactor">
    <cofactor evidence="13">
        <name>Zn(2+)</name>
        <dbReference type="ChEBI" id="CHEBI:29105"/>
    </cofactor>
    <text evidence="13">Binds 1 zinc ion per subunit.</text>
</comment>
<evidence type="ECO:0000256" key="12">
    <source>
        <dbReference type="ARBA" id="ARBA00049515"/>
    </source>
</evidence>
<dbReference type="InterPro" id="IPR012675">
    <property type="entry name" value="Beta-grasp_dom_sf"/>
</dbReference>
<dbReference type="InterPro" id="IPR002314">
    <property type="entry name" value="aa-tRNA-synt_IIb"/>
</dbReference>
<sequence length="650" mass="74544">MIDIILPDGSVKQYKIGVTGQEIIQSLSISLFKQTIAVAVNNELMDLYIPIINTATVKAITIDSVQGIEILRHDTAHILAQAVKKLFPDTKVVIGPVIKDGFYYDFARDKPFTSKDLEIIEQEMQDIIAENDLIKREVLSRSKAIELFKQQKEFYKVKLIEEIPESEEISIYRQGNFVDLCRGPHSPSTGYCAKYFKLTKVSGAYWRGNSKNESLQRIYGTAWGKKSDLDSYLHRLSEAQKRDHRKLGRELELFHFQDEAQGMPFWHNKGWTIFKIIKDYISCQIQRAGYIEVNTPMVLNQKLWEKSGHWEKFRENMFTLDTNAAEQDHNLIKDSIETKCALALKPMNCPGHIQIFNYTIKSYRDLPLRMAEFGSCHRYEPSGALYGLMRVRSFVQDDAHIFCTEDQITDETIKFCHLLKQVYRDFGFPEVKIKFSDRPEKRAGTDKIWDKAEQALIHAIQTLGEEYTINRGEGAFYGPKLEFILTDAIGREWQCGTLQVDFVLPERLNASYISSEGSKKRPVILHRAILGSFERFIGILIEHYSGKLPIWLAPIQVAVVSITDEAANYAKQLHQELIDNNIRSTLDISNQKINYKIRNFFTAKVPLIAILGKKESESGKIAIRTLGSQEQQVISSSELIAHIKTKNKIN</sequence>
<dbReference type="SUPFAM" id="SSF55186">
    <property type="entry name" value="ThrRS/AlaRS common domain"/>
    <property type="match status" value="1"/>
</dbReference>
<feature type="binding site" evidence="13">
    <location>
        <position position="349"/>
    </location>
    <ligand>
        <name>Zn(2+)</name>
        <dbReference type="ChEBI" id="CHEBI:29105"/>
        <note>catalytic</note>
    </ligand>
</feature>
<evidence type="ECO:0000259" key="14">
    <source>
        <dbReference type="PROSITE" id="PS50862"/>
    </source>
</evidence>
<evidence type="ECO:0000256" key="13">
    <source>
        <dbReference type="HAMAP-Rule" id="MF_00184"/>
    </source>
</evidence>
<dbReference type="PANTHER" id="PTHR11451:SF44">
    <property type="entry name" value="THREONINE--TRNA LIGASE, CHLOROPLASTIC_MITOCHONDRIAL 2"/>
    <property type="match status" value="1"/>
</dbReference>